<evidence type="ECO:0000256" key="3">
    <source>
        <dbReference type="ARBA" id="ARBA00023235"/>
    </source>
</evidence>
<dbReference type="SUPFAM" id="SSF55174">
    <property type="entry name" value="Alpha-L RNA-binding motif"/>
    <property type="match status" value="1"/>
</dbReference>
<dbReference type="InterPro" id="IPR020103">
    <property type="entry name" value="PsdUridine_synth_cat_dom_sf"/>
</dbReference>
<dbReference type="InterPro" id="IPR042092">
    <property type="entry name" value="PsdUridine_s_RsuA/RluB/E/F_cat"/>
</dbReference>
<dbReference type="GO" id="GO:0000455">
    <property type="term" value="P:enzyme-directed rRNA pseudouridine synthesis"/>
    <property type="evidence" value="ECO:0007669"/>
    <property type="project" value="UniProtKB-ARBA"/>
</dbReference>
<organism evidence="7 8">
    <name type="scientific">Streptococcus ovuberis</name>
    <dbReference type="NCBI Taxonomy" id="1936207"/>
    <lineage>
        <taxon>Bacteria</taxon>
        <taxon>Bacillati</taxon>
        <taxon>Bacillota</taxon>
        <taxon>Bacilli</taxon>
        <taxon>Lactobacillales</taxon>
        <taxon>Streptococcaceae</taxon>
        <taxon>Streptococcus</taxon>
    </lineage>
</organism>
<comment type="caution">
    <text evidence="7">The sequence shown here is derived from an EMBL/GenBank/DDBJ whole genome shotgun (WGS) entry which is preliminary data.</text>
</comment>
<dbReference type="Gene3D" id="3.30.70.580">
    <property type="entry name" value="Pseudouridine synthase I, catalytic domain, N-terminal subdomain"/>
    <property type="match status" value="1"/>
</dbReference>
<dbReference type="CDD" id="cd00165">
    <property type="entry name" value="S4"/>
    <property type="match status" value="1"/>
</dbReference>
<evidence type="ECO:0000259" key="6">
    <source>
        <dbReference type="SMART" id="SM00363"/>
    </source>
</evidence>
<keyword evidence="3 5" id="KW-0413">Isomerase</keyword>
<comment type="similarity">
    <text evidence="1 5">Belongs to the pseudouridine synthase RsuA family.</text>
</comment>
<keyword evidence="8" id="KW-1185">Reference proteome</keyword>
<dbReference type="FunFam" id="3.30.70.1560:FF:000001">
    <property type="entry name" value="Pseudouridine synthase"/>
    <property type="match status" value="1"/>
</dbReference>
<dbReference type="AlphaFoldDB" id="A0A7X6S177"/>
<dbReference type="Pfam" id="PF00849">
    <property type="entry name" value="PseudoU_synth_2"/>
    <property type="match status" value="1"/>
</dbReference>
<dbReference type="SUPFAM" id="SSF55120">
    <property type="entry name" value="Pseudouridine synthase"/>
    <property type="match status" value="1"/>
</dbReference>
<dbReference type="InterPro" id="IPR006145">
    <property type="entry name" value="PsdUridine_synth_RsuA/RluA"/>
</dbReference>
<dbReference type="GO" id="GO:0120159">
    <property type="term" value="F:rRNA pseudouridine synthase activity"/>
    <property type="evidence" value="ECO:0007669"/>
    <property type="project" value="UniProtKB-ARBA"/>
</dbReference>
<evidence type="ECO:0000313" key="8">
    <source>
        <dbReference type="Proteomes" id="UP000522720"/>
    </source>
</evidence>
<dbReference type="InterPro" id="IPR050343">
    <property type="entry name" value="RsuA_PseudoU_synthase"/>
</dbReference>
<dbReference type="GO" id="GO:0003723">
    <property type="term" value="F:RNA binding"/>
    <property type="evidence" value="ECO:0007669"/>
    <property type="project" value="UniProtKB-KW"/>
</dbReference>
<dbReference type="InterPro" id="IPR036986">
    <property type="entry name" value="S4_RNA-bd_sf"/>
</dbReference>
<dbReference type="GO" id="GO:0005829">
    <property type="term" value="C:cytosol"/>
    <property type="evidence" value="ECO:0007669"/>
    <property type="project" value="UniProtKB-ARBA"/>
</dbReference>
<dbReference type="PANTHER" id="PTHR47683:SF4">
    <property type="entry name" value="PSEUDOURIDINE SYNTHASE"/>
    <property type="match status" value="1"/>
</dbReference>
<keyword evidence="2 4" id="KW-0694">RNA-binding</keyword>
<dbReference type="CDD" id="cd02553">
    <property type="entry name" value="PseudoU_synth_RsuA"/>
    <property type="match status" value="1"/>
</dbReference>
<dbReference type="SMART" id="SM00363">
    <property type="entry name" value="S4"/>
    <property type="match status" value="1"/>
</dbReference>
<evidence type="ECO:0000256" key="5">
    <source>
        <dbReference type="RuleBase" id="RU003887"/>
    </source>
</evidence>
<accession>A0A7X6S177</accession>
<dbReference type="EMBL" id="JAAXPR010000010">
    <property type="protein sequence ID" value="NKZ20507.1"/>
    <property type="molecule type" value="Genomic_DNA"/>
</dbReference>
<protein>
    <recommendedName>
        <fullName evidence="5">Pseudouridine synthase</fullName>
        <ecNumber evidence="5">5.4.99.-</ecNumber>
    </recommendedName>
</protein>
<dbReference type="PROSITE" id="PS50889">
    <property type="entry name" value="S4"/>
    <property type="match status" value="1"/>
</dbReference>
<dbReference type="Gene3D" id="3.30.70.1560">
    <property type="entry name" value="Alpha-L RNA-binding motif"/>
    <property type="match status" value="1"/>
</dbReference>
<name>A0A7X6S177_9STRE</name>
<dbReference type="NCBIfam" id="TIGR00093">
    <property type="entry name" value="pseudouridine synthase"/>
    <property type="match status" value="1"/>
</dbReference>
<dbReference type="InterPro" id="IPR020094">
    <property type="entry name" value="TruA/RsuA/RluB/E/F_N"/>
</dbReference>
<feature type="domain" description="RNA-binding S4" evidence="6">
    <location>
        <begin position="8"/>
        <end position="66"/>
    </location>
</feature>
<gene>
    <name evidence="7" type="ORF">HF992_06585</name>
</gene>
<proteinExistence type="inferred from homology"/>
<evidence type="ECO:0000256" key="4">
    <source>
        <dbReference type="PROSITE-ProRule" id="PRU00182"/>
    </source>
</evidence>
<dbReference type="EC" id="5.4.99.-" evidence="5"/>
<dbReference type="PROSITE" id="PS01149">
    <property type="entry name" value="PSI_RSU"/>
    <property type="match status" value="1"/>
</dbReference>
<sequence>MEKGKQCLRLDKFIVAVGAGSRSQAKTMVKAKRLTVNGQVAKKSDLAVNEQEDQICLDGEVLVYSEFDYLMLNKPAGVISATEDPQERTVLDLLPARYHRVAPVGRLDKDTVGLLLLTNDGHLNHNLLSPKKHVDKCYEVTLAAPCQPDYKEKMQAGVVLEDGYVCLPARIDWQDDIPHIAYLTIQEGKFHQVKRMFAALGNQVTHLKRIRMGSLVLDEHLAAGEFRQLTEEEVRQLKGKR</sequence>
<evidence type="ECO:0000256" key="2">
    <source>
        <dbReference type="ARBA" id="ARBA00022884"/>
    </source>
</evidence>
<reference evidence="7 8" key="1">
    <citation type="submission" date="2020-04" db="EMBL/GenBank/DDBJ databases">
        <title>MicrobeNet Type strains.</title>
        <authorList>
            <person name="Nicholson A.C."/>
        </authorList>
    </citation>
    <scope>NUCLEOTIDE SEQUENCE [LARGE SCALE GENOMIC DNA]</scope>
    <source>
        <strain evidence="7 8">CCUG 69612</strain>
    </source>
</reference>
<dbReference type="InterPro" id="IPR000748">
    <property type="entry name" value="PsdUridine_synth_RsuA/RluB/E/F"/>
</dbReference>
<dbReference type="PANTHER" id="PTHR47683">
    <property type="entry name" value="PSEUDOURIDINE SYNTHASE FAMILY PROTEIN-RELATED"/>
    <property type="match status" value="1"/>
</dbReference>
<dbReference type="Proteomes" id="UP000522720">
    <property type="component" value="Unassembled WGS sequence"/>
</dbReference>
<dbReference type="Pfam" id="PF01479">
    <property type="entry name" value="S4"/>
    <property type="match status" value="1"/>
</dbReference>
<dbReference type="InterPro" id="IPR002942">
    <property type="entry name" value="S4_RNA-bd"/>
</dbReference>
<evidence type="ECO:0000313" key="7">
    <source>
        <dbReference type="EMBL" id="NKZ20507.1"/>
    </source>
</evidence>
<evidence type="ECO:0000256" key="1">
    <source>
        <dbReference type="ARBA" id="ARBA00008348"/>
    </source>
</evidence>
<dbReference type="Gene3D" id="3.10.290.10">
    <property type="entry name" value="RNA-binding S4 domain"/>
    <property type="match status" value="1"/>
</dbReference>
<dbReference type="InterPro" id="IPR018496">
    <property type="entry name" value="PsdUridine_synth_RsuA/RluB_CS"/>
</dbReference>